<dbReference type="AlphaFoldDB" id="A0A5M3MHJ1"/>
<dbReference type="RefSeq" id="XP_007771585.1">
    <property type="nucleotide sequence ID" value="XM_007773395.1"/>
</dbReference>
<dbReference type="OMA" id="DRQGITW"/>
<feature type="region of interest" description="Disordered" evidence="1">
    <location>
        <begin position="351"/>
        <end position="371"/>
    </location>
</feature>
<accession>A0A5M3MHJ1</accession>
<dbReference type="PANTHER" id="PTHR34826">
    <property type="entry name" value="UPF0590 PROTEIN C409.17C"/>
    <property type="match status" value="1"/>
</dbReference>
<keyword evidence="4" id="KW-1185">Reference proteome</keyword>
<feature type="compositionally biased region" description="Basic and acidic residues" evidence="1">
    <location>
        <begin position="357"/>
        <end position="371"/>
    </location>
</feature>
<organism evidence="3 4">
    <name type="scientific">Coniophora puteana (strain RWD-64-598)</name>
    <name type="common">Brown rot fungus</name>
    <dbReference type="NCBI Taxonomy" id="741705"/>
    <lineage>
        <taxon>Eukaryota</taxon>
        <taxon>Fungi</taxon>
        <taxon>Dikarya</taxon>
        <taxon>Basidiomycota</taxon>
        <taxon>Agaricomycotina</taxon>
        <taxon>Agaricomycetes</taxon>
        <taxon>Agaricomycetidae</taxon>
        <taxon>Boletales</taxon>
        <taxon>Coniophorineae</taxon>
        <taxon>Coniophoraceae</taxon>
        <taxon>Coniophora</taxon>
    </lineage>
</organism>
<gene>
    <name evidence="3" type="ORF">CONPUDRAFT_128242</name>
</gene>
<feature type="region of interest" description="Disordered" evidence="1">
    <location>
        <begin position="174"/>
        <end position="193"/>
    </location>
</feature>
<sequence length="371" mass="39706">MCHFRVLAGPNPDSLQPITHLVNSGSSHPIASDAFDGAVAVYIKGFQPPNDVSTGKGCEYFEREDRKGVTWSIQVRGRFLQPHSADDVLFGNVFDKPLKLPWGSGAALKFMSYIDPTLSHDLVSTPRPWALSPLVSTMPHLAHRRLDDVARSMTEVFPPKESVVDDASQLHLALTSNPSSSGSTTSGSSAGSSAASSSSSLASVLSKASAASKASVASKASAVKSKVAKLKHKSGKGSAGPGGELKLKNASERRAHFSNVKRRKDIVFGPDDELTLDFCYGYLEFAPSLTLRLPGGISFDLMRFWDRHPVRFVCCERGRVGTPASAAENLGEGETAYGRVFWCVSFELADDGDEGEGVGRTEERDDVAGVD</sequence>
<dbReference type="Pfam" id="PF08588">
    <property type="entry name" value="Duc1"/>
    <property type="match status" value="1"/>
</dbReference>
<protein>
    <submittedName>
        <fullName evidence="3">DUF1769-domain-containing protein</fullName>
    </submittedName>
</protein>
<feature type="region of interest" description="Disordered" evidence="1">
    <location>
        <begin position="227"/>
        <end position="248"/>
    </location>
</feature>
<dbReference type="GeneID" id="19200109"/>
<evidence type="ECO:0000259" key="2">
    <source>
        <dbReference type="Pfam" id="PF08588"/>
    </source>
</evidence>
<feature type="compositionally biased region" description="Low complexity" evidence="1">
    <location>
        <begin position="179"/>
        <end position="193"/>
    </location>
</feature>
<dbReference type="EMBL" id="JH711582">
    <property type="protein sequence ID" value="EIW78573.1"/>
    <property type="molecule type" value="Genomic_DNA"/>
</dbReference>
<dbReference type="KEGG" id="cput:CONPUDRAFT_128242"/>
<proteinExistence type="predicted"/>
<evidence type="ECO:0000313" key="3">
    <source>
        <dbReference type="EMBL" id="EIW78573.1"/>
    </source>
</evidence>
<dbReference type="OrthoDB" id="2119945at2759"/>
<dbReference type="Proteomes" id="UP000053558">
    <property type="component" value="Unassembled WGS sequence"/>
</dbReference>
<name>A0A5M3MHJ1_CONPW</name>
<dbReference type="PANTHER" id="PTHR34826:SF2">
    <property type="entry name" value="UPF0590 PROTEIN C409.17C"/>
    <property type="match status" value="1"/>
</dbReference>
<evidence type="ECO:0000256" key="1">
    <source>
        <dbReference type="SAM" id="MobiDB-lite"/>
    </source>
</evidence>
<reference evidence="4" key="1">
    <citation type="journal article" date="2012" name="Science">
        <title>The Paleozoic origin of enzymatic lignin decomposition reconstructed from 31 fungal genomes.</title>
        <authorList>
            <person name="Floudas D."/>
            <person name="Binder M."/>
            <person name="Riley R."/>
            <person name="Barry K."/>
            <person name="Blanchette R.A."/>
            <person name="Henrissat B."/>
            <person name="Martinez A.T."/>
            <person name="Otillar R."/>
            <person name="Spatafora J.W."/>
            <person name="Yadav J.S."/>
            <person name="Aerts A."/>
            <person name="Benoit I."/>
            <person name="Boyd A."/>
            <person name="Carlson A."/>
            <person name="Copeland A."/>
            <person name="Coutinho P.M."/>
            <person name="de Vries R.P."/>
            <person name="Ferreira P."/>
            <person name="Findley K."/>
            <person name="Foster B."/>
            <person name="Gaskell J."/>
            <person name="Glotzer D."/>
            <person name="Gorecki P."/>
            <person name="Heitman J."/>
            <person name="Hesse C."/>
            <person name="Hori C."/>
            <person name="Igarashi K."/>
            <person name="Jurgens J.A."/>
            <person name="Kallen N."/>
            <person name="Kersten P."/>
            <person name="Kohler A."/>
            <person name="Kuees U."/>
            <person name="Kumar T.K.A."/>
            <person name="Kuo A."/>
            <person name="LaButti K."/>
            <person name="Larrondo L.F."/>
            <person name="Lindquist E."/>
            <person name="Ling A."/>
            <person name="Lombard V."/>
            <person name="Lucas S."/>
            <person name="Lundell T."/>
            <person name="Martin R."/>
            <person name="McLaughlin D.J."/>
            <person name="Morgenstern I."/>
            <person name="Morin E."/>
            <person name="Murat C."/>
            <person name="Nagy L.G."/>
            <person name="Nolan M."/>
            <person name="Ohm R.A."/>
            <person name="Patyshakuliyeva A."/>
            <person name="Rokas A."/>
            <person name="Ruiz-Duenas F.J."/>
            <person name="Sabat G."/>
            <person name="Salamov A."/>
            <person name="Samejima M."/>
            <person name="Schmutz J."/>
            <person name="Slot J.C."/>
            <person name="St John F."/>
            <person name="Stenlid J."/>
            <person name="Sun H."/>
            <person name="Sun S."/>
            <person name="Syed K."/>
            <person name="Tsang A."/>
            <person name="Wiebenga A."/>
            <person name="Young D."/>
            <person name="Pisabarro A."/>
            <person name="Eastwood D.C."/>
            <person name="Martin F."/>
            <person name="Cullen D."/>
            <person name="Grigoriev I.V."/>
            <person name="Hibbett D.S."/>
        </authorList>
    </citation>
    <scope>NUCLEOTIDE SEQUENCE [LARGE SCALE GENOMIC DNA]</scope>
    <source>
        <strain evidence="4">RWD-64-598 SS2</strain>
    </source>
</reference>
<feature type="domain" description="Domain of unknown function at the cortex 1" evidence="2">
    <location>
        <begin position="4"/>
        <end position="348"/>
    </location>
</feature>
<dbReference type="InterPro" id="IPR013897">
    <property type="entry name" value="Duc1"/>
</dbReference>
<evidence type="ECO:0000313" key="4">
    <source>
        <dbReference type="Proteomes" id="UP000053558"/>
    </source>
</evidence>
<comment type="caution">
    <text evidence="3">The sequence shown here is derived from an EMBL/GenBank/DDBJ whole genome shotgun (WGS) entry which is preliminary data.</text>
</comment>